<evidence type="ECO:0000313" key="2">
    <source>
        <dbReference type="Proteomes" id="UP001202961"/>
    </source>
</evidence>
<dbReference type="RefSeq" id="WP_250930625.1">
    <property type="nucleotide sequence ID" value="NZ_JAMQBK010000059.1"/>
</dbReference>
<organism evidence="1 2">
    <name type="scientific">Aporhodopirellula aestuarii</name>
    <dbReference type="NCBI Taxonomy" id="2950107"/>
    <lineage>
        <taxon>Bacteria</taxon>
        <taxon>Pseudomonadati</taxon>
        <taxon>Planctomycetota</taxon>
        <taxon>Planctomycetia</taxon>
        <taxon>Pirellulales</taxon>
        <taxon>Pirellulaceae</taxon>
        <taxon>Aporhodopirellula</taxon>
    </lineage>
</organism>
<dbReference type="EMBL" id="JAMQBK010000059">
    <property type="protein sequence ID" value="MCM2372992.1"/>
    <property type="molecule type" value="Genomic_DNA"/>
</dbReference>
<keyword evidence="2" id="KW-1185">Reference proteome</keyword>
<dbReference type="PROSITE" id="PS51257">
    <property type="entry name" value="PROKAR_LIPOPROTEIN"/>
    <property type="match status" value="1"/>
</dbReference>
<proteinExistence type="predicted"/>
<dbReference type="Proteomes" id="UP001202961">
    <property type="component" value="Unassembled WGS sequence"/>
</dbReference>
<sequence length="59" mass="6227">MRSRILLCTFIAGVIIGCSSPEASSVADGLSQQQIDDYNALVEQEAKLAAEAEEIGKGE</sequence>
<comment type="caution">
    <text evidence="1">The sequence shown here is derived from an EMBL/GenBank/DDBJ whole genome shotgun (WGS) entry which is preliminary data.</text>
</comment>
<evidence type="ECO:0008006" key="3">
    <source>
        <dbReference type="Google" id="ProtNLM"/>
    </source>
</evidence>
<name>A0ABT0U855_9BACT</name>
<reference evidence="1 2" key="1">
    <citation type="journal article" date="2022" name="Syst. Appl. Microbiol.">
        <title>Rhodopirellula aestuarii sp. nov., a novel member of the genus Rhodopirellula isolated from brackish sediments collected in the Tagus River estuary, Portugal.</title>
        <authorList>
            <person name="Vitorino I.R."/>
            <person name="Klimek D."/>
            <person name="Calusinska M."/>
            <person name="Lobo-da-Cunha A."/>
            <person name="Vasconcelos V."/>
            <person name="Lage O.M."/>
        </authorList>
    </citation>
    <scope>NUCLEOTIDE SEQUENCE [LARGE SCALE GENOMIC DNA]</scope>
    <source>
        <strain evidence="1 2">ICT_H3.1</strain>
    </source>
</reference>
<accession>A0ABT0U855</accession>
<gene>
    <name evidence="1" type="ORF">NB063_20455</name>
</gene>
<protein>
    <recommendedName>
        <fullName evidence="3">Secreted protein</fullName>
    </recommendedName>
</protein>
<evidence type="ECO:0000313" key="1">
    <source>
        <dbReference type="EMBL" id="MCM2372992.1"/>
    </source>
</evidence>